<dbReference type="AlphaFoldDB" id="A0A0R0D5D6"/>
<evidence type="ECO:0000256" key="1">
    <source>
        <dbReference type="ARBA" id="ARBA00022679"/>
    </source>
</evidence>
<name>A0A0R0D5D6_9GAMM</name>
<evidence type="ECO:0000256" key="5">
    <source>
        <dbReference type="RuleBase" id="RU004046"/>
    </source>
</evidence>
<dbReference type="InterPro" id="IPR043129">
    <property type="entry name" value="ATPase_NBD"/>
</dbReference>
<dbReference type="InterPro" id="IPR050201">
    <property type="entry name" value="Bacterial_glucokinase"/>
</dbReference>
<dbReference type="Gene3D" id="3.40.367.20">
    <property type="match status" value="1"/>
</dbReference>
<dbReference type="RefSeq" id="WP_057506803.1">
    <property type="nucleotide sequence ID" value="NZ_LDJK01000003.1"/>
</dbReference>
<proteinExistence type="inferred from homology"/>
<evidence type="ECO:0000256" key="6">
    <source>
        <dbReference type="SAM" id="MobiDB-lite"/>
    </source>
</evidence>
<dbReference type="PATRIC" id="fig|517011.3.peg.1211"/>
<dbReference type="NCBIfam" id="NF009073">
    <property type="entry name" value="PRK12408.1"/>
    <property type="match status" value="1"/>
</dbReference>
<dbReference type="EMBL" id="LDJK01000003">
    <property type="protein sequence ID" value="KRG77449.1"/>
    <property type="molecule type" value="Genomic_DNA"/>
</dbReference>
<dbReference type="Proteomes" id="UP000051386">
    <property type="component" value="Unassembled WGS sequence"/>
</dbReference>
<sequence length="341" mass="35391">MNVAASSQVSIQSPSPSPRPLPESPDAQIVADVGGTFARLAWSHGGAHAPRIDGFRRYRCAQYPSLAAILADFAATATPQPAAAVVAIAGLLQGDTLVNANLPWPVSVDATRQQAGLRSLQLINDFEAVALAIPHVRSDALVALHGSADPATAWPALVLGPGTGLGAALRFADGARPVLASEVGHSALSAGTALELDVLRLLLQRWDHVDNERVLSGTGLLNLYQCLCQLRGASAHCDDTEALLAAAHRGDDPLARETVDVFCGWLGSFVGDLAITFGARAVYLAGGVSAHIAPFLPDSPFVARFLNKGVLGSVLQQVPVWRVEHGELGVLGAAAWNASAA</sequence>
<evidence type="ECO:0000313" key="7">
    <source>
        <dbReference type="EMBL" id="KRG77449.1"/>
    </source>
</evidence>
<keyword evidence="2" id="KW-0547">Nucleotide-binding</keyword>
<dbReference type="GO" id="GO:0005829">
    <property type="term" value="C:cytosol"/>
    <property type="evidence" value="ECO:0007669"/>
    <property type="project" value="TreeGrafter"/>
</dbReference>
<dbReference type="PANTHER" id="PTHR47690">
    <property type="entry name" value="GLUCOKINASE"/>
    <property type="match status" value="1"/>
</dbReference>
<feature type="compositionally biased region" description="Low complexity" evidence="6">
    <location>
        <begin position="1"/>
        <end position="14"/>
    </location>
</feature>
<dbReference type="GO" id="GO:0004340">
    <property type="term" value="F:glucokinase activity"/>
    <property type="evidence" value="ECO:0007669"/>
    <property type="project" value="InterPro"/>
</dbReference>
<dbReference type="PANTHER" id="PTHR47690:SF1">
    <property type="entry name" value="GLUCOKINASE"/>
    <property type="match status" value="1"/>
</dbReference>
<protein>
    <submittedName>
        <fullName evidence="7">Glucokinase</fullName>
    </submittedName>
</protein>
<reference evidence="7 8" key="1">
    <citation type="submission" date="2015-05" db="EMBL/GenBank/DDBJ databases">
        <title>Genome sequencing and analysis of members of genus Stenotrophomonas.</title>
        <authorList>
            <person name="Patil P.P."/>
            <person name="Midha S."/>
            <person name="Patil P.B."/>
        </authorList>
    </citation>
    <scope>NUCLEOTIDE SEQUENCE [LARGE SCALE GENOMIC DNA]</scope>
    <source>
        <strain evidence="7 8">DSM 21508</strain>
    </source>
</reference>
<dbReference type="Gene3D" id="3.30.420.40">
    <property type="match status" value="1"/>
</dbReference>
<dbReference type="GO" id="GO:0005524">
    <property type="term" value="F:ATP binding"/>
    <property type="evidence" value="ECO:0007669"/>
    <property type="project" value="UniProtKB-KW"/>
</dbReference>
<dbReference type="GO" id="GO:0005536">
    <property type="term" value="F:D-glucose binding"/>
    <property type="evidence" value="ECO:0007669"/>
    <property type="project" value="InterPro"/>
</dbReference>
<keyword evidence="4" id="KW-0067">ATP-binding</keyword>
<feature type="region of interest" description="Disordered" evidence="6">
    <location>
        <begin position="1"/>
        <end position="26"/>
    </location>
</feature>
<gene>
    <name evidence="7" type="ORF">ABB28_00800</name>
</gene>
<dbReference type="CDD" id="cd24008">
    <property type="entry name" value="ASKHA_NBD_GLK"/>
    <property type="match status" value="1"/>
</dbReference>
<evidence type="ECO:0000256" key="4">
    <source>
        <dbReference type="ARBA" id="ARBA00022840"/>
    </source>
</evidence>
<evidence type="ECO:0000256" key="3">
    <source>
        <dbReference type="ARBA" id="ARBA00022777"/>
    </source>
</evidence>
<keyword evidence="8" id="KW-1185">Reference proteome</keyword>
<dbReference type="Pfam" id="PF02685">
    <property type="entry name" value="Glucokinase"/>
    <property type="match status" value="1"/>
</dbReference>
<dbReference type="SUPFAM" id="SSF53067">
    <property type="entry name" value="Actin-like ATPase domain"/>
    <property type="match status" value="1"/>
</dbReference>
<accession>A0A0R0D5D6</accession>
<comment type="similarity">
    <text evidence="5">Belongs to the bacterial glucokinase family.</text>
</comment>
<evidence type="ECO:0000256" key="2">
    <source>
        <dbReference type="ARBA" id="ARBA00022741"/>
    </source>
</evidence>
<keyword evidence="1" id="KW-0808">Transferase</keyword>
<keyword evidence="3 7" id="KW-0418">Kinase</keyword>
<organism evidence="7 8">
    <name type="scientific">Stenotrophomonas chelatiphaga</name>
    <dbReference type="NCBI Taxonomy" id="517011"/>
    <lineage>
        <taxon>Bacteria</taxon>
        <taxon>Pseudomonadati</taxon>
        <taxon>Pseudomonadota</taxon>
        <taxon>Gammaproteobacteria</taxon>
        <taxon>Lysobacterales</taxon>
        <taxon>Lysobacteraceae</taxon>
        <taxon>Stenotrophomonas</taxon>
    </lineage>
</organism>
<evidence type="ECO:0000313" key="8">
    <source>
        <dbReference type="Proteomes" id="UP000051386"/>
    </source>
</evidence>
<dbReference type="GO" id="GO:0006096">
    <property type="term" value="P:glycolytic process"/>
    <property type="evidence" value="ECO:0007669"/>
    <property type="project" value="InterPro"/>
</dbReference>
<comment type="caution">
    <text evidence="7">The sequence shown here is derived from an EMBL/GenBank/DDBJ whole genome shotgun (WGS) entry which is preliminary data.</text>
</comment>
<dbReference type="InterPro" id="IPR003836">
    <property type="entry name" value="Glucokinase"/>
</dbReference>